<dbReference type="InterPro" id="IPR043128">
    <property type="entry name" value="Rev_trsase/Diguanyl_cyclase"/>
</dbReference>
<protein>
    <submittedName>
        <fullName evidence="9">Diguanylate cyclase</fullName>
    </submittedName>
</protein>
<dbReference type="GO" id="GO:0005886">
    <property type="term" value="C:plasma membrane"/>
    <property type="evidence" value="ECO:0007669"/>
    <property type="project" value="UniProtKB-SubCell"/>
</dbReference>
<dbReference type="GO" id="GO:0043709">
    <property type="term" value="P:cell adhesion involved in single-species biofilm formation"/>
    <property type="evidence" value="ECO:0007669"/>
    <property type="project" value="TreeGrafter"/>
</dbReference>
<dbReference type="RefSeq" id="WP_117324024.1">
    <property type="nucleotide sequence ID" value="NZ_QVTD01000016.1"/>
</dbReference>
<evidence type="ECO:0000259" key="8">
    <source>
        <dbReference type="PROSITE" id="PS50887"/>
    </source>
</evidence>
<dbReference type="GO" id="GO:1902201">
    <property type="term" value="P:negative regulation of bacterial-type flagellum-dependent cell motility"/>
    <property type="evidence" value="ECO:0007669"/>
    <property type="project" value="TreeGrafter"/>
</dbReference>
<gene>
    <name evidence="9" type="ORF">D0466_18560</name>
</gene>
<name>A0A372L7K4_9BACI</name>
<dbReference type="InterPro" id="IPR029787">
    <property type="entry name" value="Nucleotide_cyclase"/>
</dbReference>
<dbReference type="PANTHER" id="PTHR45138">
    <property type="entry name" value="REGULATORY COMPONENTS OF SENSORY TRANSDUCTION SYSTEM"/>
    <property type="match status" value="1"/>
</dbReference>
<dbReference type="Pfam" id="PF02743">
    <property type="entry name" value="dCache_1"/>
    <property type="match status" value="1"/>
</dbReference>
<comment type="subcellular location">
    <subcellularLocation>
        <location evidence="1">Cell membrane</location>
        <topology evidence="1">Multi-pass membrane protein</topology>
    </subcellularLocation>
</comment>
<dbReference type="PROSITE" id="PS50887">
    <property type="entry name" value="GGDEF"/>
    <property type="match status" value="1"/>
</dbReference>
<evidence type="ECO:0000256" key="5">
    <source>
        <dbReference type="ARBA" id="ARBA00023136"/>
    </source>
</evidence>
<dbReference type="NCBIfam" id="TIGR00254">
    <property type="entry name" value="GGDEF"/>
    <property type="match status" value="1"/>
</dbReference>
<feature type="domain" description="GGDEF" evidence="8">
    <location>
        <begin position="383"/>
        <end position="513"/>
    </location>
</feature>
<dbReference type="GO" id="GO:0052621">
    <property type="term" value="F:diguanylate cyclase activity"/>
    <property type="evidence" value="ECO:0007669"/>
    <property type="project" value="TreeGrafter"/>
</dbReference>
<evidence type="ECO:0000313" key="10">
    <source>
        <dbReference type="Proteomes" id="UP000262939"/>
    </source>
</evidence>
<keyword evidence="10" id="KW-1185">Reference proteome</keyword>
<dbReference type="PANTHER" id="PTHR45138:SF9">
    <property type="entry name" value="DIGUANYLATE CYCLASE DGCM-RELATED"/>
    <property type="match status" value="1"/>
</dbReference>
<dbReference type="InterPro" id="IPR029151">
    <property type="entry name" value="Sensor-like_sf"/>
</dbReference>
<dbReference type="CDD" id="cd01949">
    <property type="entry name" value="GGDEF"/>
    <property type="match status" value="1"/>
</dbReference>
<evidence type="ECO:0000256" key="3">
    <source>
        <dbReference type="ARBA" id="ARBA00022692"/>
    </source>
</evidence>
<evidence type="ECO:0000256" key="6">
    <source>
        <dbReference type="SAM" id="Phobius"/>
    </source>
</evidence>
<reference evidence="9 10" key="1">
    <citation type="submission" date="2018-08" db="EMBL/GenBank/DDBJ databases">
        <title>Bacillus chawlae sp. nov., Bacillus glennii sp. nov., and Bacillus saganii sp. nov. Isolated from the Vehicle Assembly Building at Kennedy Space Center where the Viking Spacecraft were Assembled.</title>
        <authorList>
            <person name="Seuylemezian A."/>
            <person name="Vaishampayan P."/>
        </authorList>
    </citation>
    <scope>NUCLEOTIDE SEQUENCE [LARGE SCALE GENOMIC DNA]</scope>
    <source>
        <strain evidence="9 10">V44-8</strain>
    </source>
</reference>
<dbReference type="InterPro" id="IPR033479">
    <property type="entry name" value="dCache_1"/>
</dbReference>
<dbReference type="Gene3D" id="3.30.450.20">
    <property type="entry name" value="PAS domain"/>
    <property type="match status" value="1"/>
</dbReference>
<dbReference type="InterPro" id="IPR000160">
    <property type="entry name" value="GGDEF_dom"/>
</dbReference>
<keyword evidence="5 6" id="KW-0472">Membrane</keyword>
<evidence type="ECO:0000313" key="9">
    <source>
        <dbReference type="EMBL" id="RFU61220.1"/>
    </source>
</evidence>
<proteinExistence type="predicted"/>
<dbReference type="GO" id="GO:0007165">
    <property type="term" value="P:signal transduction"/>
    <property type="evidence" value="ECO:0007669"/>
    <property type="project" value="InterPro"/>
</dbReference>
<keyword evidence="4 6" id="KW-1133">Transmembrane helix</keyword>
<comment type="caution">
    <text evidence="9">The sequence shown here is derived from an EMBL/GenBank/DDBJ whole genome shotgun (WGS) entry which is preliminary data.</text>
</comment>
<dbReference type="Pfam" id="PF00990">
    <property type="entry name" value="GGDEF"/>
    <property type="match status" value="1"/>
</dbReference>
<dbReference type="InterPro" id="IPR050469">
    <property type="entry name" value="Diguanylate_Cyclase"/>
</dbReference>
<sequence length="514" mass="57808">MKPFKLNIQLLSLALLAFAMVGTWLGTAVSSMLVSKKNLEQNYLIENQYYAQKLALTTDSLFRNMFKSLKMESQDGEYLTKDSNAIYQELKHTLDSTTFFNSMLFVNQKGYVLASAPDMSIKGKQLSTVGAKAALKHKVSLVSKPYVGVTGNLILLISVPVFDDHGGYKGFLAGTIHLHEENSLTRVLDKHPKHKNDSYVFVVDSDGNVIYHPEDERINTNAKENKAVQKALKGDNGNQEVINTRGVPMLAGYASSTSKWGIISQTPKHSVMEPTLEMAKQVSQIAIPFMIFVFLISIVMLKTIIKPVRDLAEYARNISENETVPVPRISGWYYELKELKRAILLAVDSYQRQLHYVENESNLDPLTGHFNRRSLEKTIEEMESYSILLFDLDRFKAVNDQYGHQMGDEVLKYIAKLAKEETREKDLCFRLGGEEFLIILPETDTEMAETIAERIRKKAEMTSSPTGNPVTLSIGIGSSAKTAKHFTDLLNITDQALYKAKQEGRNKIVIAAKM</sequence>
<accession>A0A372L7K4</accession>
<dbReference type="OrthoDB" id="9759607at2"/>
<evidence type="ECO:0000256" key="2">
    <source>
        <dbReference type="ARBA" id="ARBA00022475"/>
    </source>
</evidence>
<dbReference type="PROSITE" id="PS50885">
    <property type="entry name" value="HAMP"/>
    <property type="match status" value="1"/>
</dbReference>
<dbReference type="SUPFAM" id="SSF103190">
    <property type="entry name" value="Sensory domain-like"/>
    <property type="match status" value="2"/>
</dbReference>
<evidence type="ECO:0000256" key="1">
    <source>
        <dbReference type="ARBA" id="ARBA00004651"/>
    </source>
</evidence>
<dbReference type="Gene3D" id="3.30.70.270">
    <property type="match status" value="1"/>
</dbReference>
<feature type="domain" description="HAMP" evidence="7">
    <location>
        <begin position="302"/>
        <end position="355"/>
    </location>
</feature>
<dbReference type="SUPFAM" id="SSF55073">
    <property type="entry name" value="Nucleotide cyclase"/>
    <property type="match status" value="1"/>
</dbReference>
<dbReference type="EMBL" id="QVTD01000016">
    <property type="protein sequence ID" value="RFU61220.1"/>
    <property type="molecule type" value="Genomic_DNA"/>
</dbReference>
<keyword evidence="2" id="KW-1003">Cell membrane</keyword>
<dbReference type="Proteomes" id="UP000262939">
    <property type="component" value="Unassembled WGS sequence"/>
</dbReference>
<dbReference type="FunFam" id="3.30.70.270:FF:000001">
    <property type="entry name" value="Diguanylate cyclase domain protein"/>
    <property type="match status" value="1"/>
</dbReference>
<evidence type="ECO:0000256" key="4">
    <source>
        <dbReference type="ARBA" id="ARBA00022989"/>
    </source>
</evidence>
<dbReference type="AlphaFoldDB" id="A0A372L7K4"/>
<dbReference type="CDD" id="cd18773">
    <property type="entry name" value="PDC1_HK_sensor"/>
    <property type="match status" value="1"/>
</dbReference>
<feature type="transmembrane region" description="Helical" evidence="6">
    <location>
        <begin position="285"/>
        <end position="305"/>
    </location>
</feature>
<keyword evidence="3 6" id="KW-0812">Transmembrane</keyword>
<organism evidence="9 10">
    <name type="scientific">Peribacillus glennii</name>
    <dbReference type="NCBI Taxonomy" id="2303991"/>
    <lineage>
        <taxon>Bacteria</taxon>
        <taxon>Bacillati</taxon>
        <taxon>Bacillota</taxon>
        <taxon>Bacilli</taxon>
        <taxon>Bacillales</taxon>
        <taxon>Bacillaceae</taxon>
        <taxon>Peribacillus</taxon>
    </lineage>
</organism>
<dbReference type="InterPro" id="IPR003660">
    <property type="entry name" value="HAMP_dom"/>
</dbReference>
<dbReference type="CDD" id="cd12912">
    <property type="entry name" value="PDC2_MCP_like"/>
    <property type="match status" value="1"/>
</dbReference>
<evidence type="ECO:0000259" key="7">
    <source>
        <dbReference type="PROSITE" id="PS50885"/>
    </source>
</evidence>
<dbReference type="SMART" id="SM00267">
    <property type="entry name" value="GGDEF"/>
    <property type="match status" value="1"/>
</dbReference>